<evidence type="ECO:0000256" key="3">
    <source>
        <dbReference type="ARBA" id="ARBA00023006"/>
    </source>
</evidence>
<sequence length="1062" mass="118725">MLIHVAENGLSFELDCQPSTSVEDVQSYLVSLTGVLQHEQLLIVGDTRLEPHRSLGSYRLPSQDRAVFLFSRHKLSPDCPPPQAEFAERFSEALREPPCPPQPSSTAGNGHPLDDSRDPALRALPSYERQFKFHLDKGRGILSSSQKKFEACRTLHREQQVQEMALETARANMEHYYKMIDQLYQEFMKHFTRQHRQHSELLANFDKDLERLRLCKLHPALKSESRKTLMDCVKESSLKKWAEDCALSHKQFFAKVSQLKNEYVILQRSVEDLLVTGSTVDVRLLEETIDNHLHYKEEQASIIQSLSKDVNTVRKLIDDCVNSQHTASLRPHDAVSALGPMYEVHDKSHIPRMEACDRELWKLLDTCRRSKNAMSMGVHMRMQSVAALQASIRDMRNQLSAFKEAMARQDDIFEELKVVRKVGSAYKACLAEVVRRKACMKLYMGQAGQLAEKLARKREMEMARREEFLQVQSLYIPRDVLAAMGLFDAPSQCIVNIAPFDVGLLDIDMADLERYAPESLVGALYKVAEGAPDSTDDGELEEIAGTSKLEVENTWLKAELASAISMLCNLDPDFQPEESEGLSEQGKAGGDSRETIAARKTAEALQLKDLHAKQLHGMLDMRQQQCNAYEKRIRELEQRLREQDAQIEKLSSSGNGEGGGLKKEILDLSENSGLTNVRNLSSAEPMDEGSSRLARLGSSCTEASDQIDEGLDENMVVETETLKKLEVDKGEKESDSASEKDKEIAALGIVLSEKTRMLSAVEEKFKDAVAKTAQLQEEVECSAELLRECQMNCAHLENRLHEAREEARTNLCAAERRAAEYASLRASSVRLRGLMERLNNCISTPVDGAAGFVESLATLSNSLSSPSNGGSENREDPCLLEFQSSIRILADRVAGILQQMMDRCSSLEAAQSHLNKDIESKAEMLKNLYAKHKLEKQARKEKICFTHFEVHELAVFMPNSAGHWEALNRNCPNYYLSDESIALFLENLPSGQQYIVGQIVHINRNVARRVPSPSTGEPSAAPPPGGGGAAASRPRYNPYGLGIGCEFFVVTVAMVPDLAPLS</sequence>
<evidence type="ECO:0000313" key="9">
    <source>
        <dbReference type="EMBL" id="EFJ08208.1"/>
    </source>
</evidence>
<evidence type="ECO:0000256" key="5">
    <source>
        <dbReference type="SAM" id="Coils"/>
    </source>
</evidence>
<dbReference type="OrthoDB" id="447953at2759"/>
<dbReference type="GO" id="GO:0000045">
    <property type="term" value="P:autophagosome assembly"/>
    <property type="evidence" value="ECO:0000318"/>
    <property type="project" value="GO_Central"/>
</dbReference>
<feature type="coiled-coil region" evidence="5">
    <location>
        <begin position="619"/>
        <end position="653"/>
    </location>
</feature>
<proteinExistence type="predicted"/>
<feature type="region of interest" description="Disordered" evidence="6">
    <location>
        <begin position="1010"/>
        <end position="1031"/>
    </location>
</feature>
<gene>
    <name evidence="9" type="ORF">SELMODRAFT_185518</name>
</gene>
<reference evidence="9 10" key="1">
    <citation type="journal article" date="2011" name="Science">
        <title>The Selaginella genome identifies genetic changes associated with the evolution of vascular plants.</title>
        <authorList>
            <person name="Banks J.A."/>
            <person name="Nishiyama T."/>
            <person name="Hasebe M."/>
            <person name="Bowman J.L."/>
            <person name="Gribskov M."/>
            <person name="dePamphilis C."/>
            <person name="Albert V.A."/>
            <person name="Aono N."/>
            <person name="Aoyama T."/>
            <person name="Ambrose B.A."/>
            <person name="Ashton N.W."/>
            <person name="Axtell M.J."/>
            <person name="Barker E."/>
            <person name="Barker M.S."/>
            <person name="Bennetzen J.L."/>
            <person name="Bonawitz N.D."/>
            <person name="Chapple C."/>
            <person name="Cheng C."/>
            <person name="Correa L.G."/>
            <person name="Dacre M."/>
            <person name="DeBarry J."/>
            <person name="Dreyer I."/>
            <person name="Elias M."/>
            <person name="Engstrom E.M."/>
            <person name="Estelle M."/>
            <person name="Feng L."/>
            <person name="Finet C."/>
            <person name="Floyd S.K."/>
            <person name="Frommer W.B."/>
            <person name="Fujita T."/>
            <person name="Gramzow L."/>
            <person name="Gutensohn M."/>
            <person name="Harholt J."/>
            <person name="Hattori M."/>
            <person name="Heyl A."/>
            <person name="Hirai T."/>
            <person name="Hiwatashi Y."/>
            <person name="Ishikawa M."/>
            <person name="Iwata M."/>
            <person name="Karol K.G."/>
            <person name="Koehler B."/>
            <person name="Kolukisaoglu U."/>
            <person name="Kubo M."/>
            <person name="Kurata T."/>
            <person name="Lalonde S."/>
            <person name="Li K."/>
            <person name="Li Y."/>
            <person name="Litt A."/>
            <person name="Lyons E."/>
            <person name="Manning G."/>
            <person name="Maruyama T."/>
            <person name="Michael T.P."/>
            <person name="Mikami K."/>
            <person name="Miyazaki S."/>
            <person name="Morinaga S."/>
            <person name="Murata T."/>
            <person name="Mueller-Roeber B."/>
            <person name="Nelson D.R."/>
            <person name="Obara M."/>
            <person name="Oguri Y."/>
            <person name="Olmstead R.G."/>
            <person name="Onodera N."/>
            <person name="Petersen B.L."/>
            <person name="Pils B."/>
            <person name="Prigge M."/>
            <person name="Rensing S.A."/>
            <person name="Riano-Pachon D.M."/>
            <person name="Roberts A.W."/>
            <person name="Sato Y."/>
            <person name="Scheller H.V."/>
            <person name="Schulz B."/>
            <person name="Schulz C."/>
            <person name="Shakirov E.V."/>
            <person name="Shibagaki N."/>
            <person name="Shinohara N."/>
            <person name="Shippen D.E."/>
            <person name="Soerensen I."/>
            <person name="Sotooka R."/>
            <person name="Sugimoto N."/>
            <person name="Sugita M."/>
            <person name="Sumikawa N."/>
            <person name="Tanurdzic M."/>
            <person name="Theissen G."/>
            <person name="Ulvskov P."/>
            <person name="Wakazuki S."/>
            <person name="Weng J.K."/>
            <person name="Willats W.W."/>
            <person name="Wipf D."/>
            <person name="Wolf P.G."/>
            <person name="Yang L."/>
            <person name="Zimmer A.D."/>
            <person name="Zhu Q."/>
            <person name="Mitros T."/>
            <person name="Hellsten U."/>
            <person name="Loque D."/>
            <person name="Otillar R."/>
            <person name="Salamov A."/>
            <person name="Schmutz J."/>
            <person name="Shapiro H."/>
            <person name="Lindquist E."/>
            <person name="Lucas S."/>
            <person name="Rokhsar D."/>
            <person name="Grigoriev I.V."/>
        </authorList>
    </citation>
    <scope>NUCLEOTIDE SEQUENCE [LARGE SCALE GENOMIC DNA]</scope>
</reference>
<evidence type="ECO:0000256" key="1">
    <source>
        <dbReference type="ARBA" id="ARBA00022448"/>
    </source>
</evidence>
<dbReference type="InterPro" id="IPR029071">
    <property type="entry name" value="Ubiquitin-like_domsf"/>
</dbReference>
<dbReference type="GO" id="GO:0000422">
    <property type="term" value="P:autophagy of mitochondrion"/>
    <property type="evidence" value="ECO:0000318"/>
    <property type="project" value="GO_Central"/>
</dbReference>
<accession>D8T567</accession>
<dbReference type="GO" id="GO:0034045">
    <property type="term" value="C:phagophore assembly site membrane"/>
    <property type="evidence" value="ECO:0000318"/>
    <property type="project" value="GO_Central"/>
</dbReference>
<dbReference type="KEGG" id="smo:SELMODRAFT_185518"/>
<dbReference type="GO" id="GO:0060090">
    <property type="term" value="F:molecular adaptor activity"/>
    <property type="evidence" value="ECO:0000318"/>
    <property type="project" value="GO_Central"/>
</dbReference>
<evidence type="ECO:0000259" key="7">
    <source>
        <dbReference type="Pfam" id="PF04108"/>
    </source>
</evidence>
<evidence type="ECO:0000256" key="2">
    <source>
        <dbReference type="ARBA" id="ARBA00022927"/>
    </source>
</evidence>
<dbReference type="Proteomes" id="UP000001514">
    <property type="component" value="Unassembled WGS sequence"/>
</dbReference>
<dbReference type="PANTHER" id="PTHR13222:SF1">
    <property type="entry name" value="RB1-INDUCIBLE COILED-COIL PROTEIN 1"/>
    <property type="match status" value="1"/>
</dbReference>
<keyword evidence="2" id="KW-0653">Protein transport</keyword>
<dbReference type="Gramene" id="EFJ08208">
    <property type="protein sequence ID" value="EFJ08208"/>
    <property type="gene ID" value="SELMODRAFT_185518"/>
</dbReference>
<dbReference type="Gene3D" id="3.10.20.90">
    <property type="entry name" value="Phosphatidylinositol 3-kinase Catalytic Subunit, Chain A, domain 1"/>
    <property type="match status" value="1"/>
</dbReference>
<dbReference type="HOGENOM" id="CLU_007054_0_0_1"/>
<dbReference type="InParanoid" id="D8T567"/>
<evidence type="ECO:0000256" key="6">
    <source>
        <dbReference type="SAM" id="MobiDB-lite"/>
    </source>
</evidence>
<feature type="coiled-coil region" evidence="5">
    <location>
        <begin position="758"/>
        <end position="806"/>
    </location>
</feature>
<evidence type="ECO:0000313" key="10">
    <source>
        <dbReference type="Proteomes" id="UP000001514"/>
    </source>
</evidence>
<dbReference type="InterPro" id="IPR019460">
    <property type="entry name" value="Atg11_C"/>
</dbReference>
<dbReference type="Pfam" id="PF10377">
    <property type="entry name" value="ATG11"/>
    <property type="match status" value="1"/>
</dbReference>
<dbReference type="EMBL" id="GL377676">
    <property type="protein sequence ID" value="EFJ08208.1"/>
    <property type="molecule type" value="Genomic_DNA"/>
</dbReference>
<dbReference type="GO" id="GO:1990316">
    <property type="term" value="C:Atg1/ULK1 kinase complex"/>
    <property type="evidence" value="ECO:0000318"/>
    <property type="project" value="GO_Central"/>
</dbReference>
<dbReference type="Pfam" id="PF04108">
    <property type="entry name" value="ATG17_like"/>
    <property type="match status" value="1"/>
</dbReference>
<keyword evidence="1" id="KW-0813">Transport</keyword>
<keyword evidence="3" id="KW-0072">Autophagy</keyword>
<keyword evidence="10" id="KW-1185">Reference proteome</keyword>
<feature type="domain" description="Autophagy protein ATG17-like" evidence="7">
    <location>
        <begin position="139"/>
        <end position="472"/>
    </location>
</feature>
<dbReference type="GO" id="GO:0019901">
    <property type="term" value="F:protein kinase binding"/>
    <property type="evidence" value="ECO:0000318"/>
    <property type="project" value="GO_Central"/>
</dbReference>
<dbReference type="OMA" id="GLRWYLI"/>
<evidence type="ECO:0000259" key="8">
    <source>
        <dbReference type="Pfam" id="PF10377"/>
    </source>
</evidence>
<dbReference type="GO" id="GO:0015031">
    <property type="term" value="P:protein transport"/>
    <property type="evidence" value="ECO:0007669"/>
    <property type="project" value="UniProtKB-KW"/>
</dbReference>
<feature type="domain" description="Autophagy-related protein 11 C-terminal" evidence="8">
    <location>
        <begin position="899"/>
        <end position="1054"/>
    </location>
</feature>
<dbReference type="InterPro" id="IPR040040">
    <property type="entry name" value="ATG11"/>
</dbReference>
<dbReference type="GO" id="GO:0000425">
    <property type="term" value="P:pexophagy"/>
    <property type="evidence" value="ECO:0000318"/>
    <property type="project" value="GO_Central"/>
</dbReference>
<dbReference type="AlphaFoldDB" id="D8T567"/>
<dbReference type="GO" id="GO:0034727">
    <property type="term" value="P:piecemeal microautophagy of the nucleus"/>
    <property type="evidence" value="ECO:0000318"/>
    <property type="project" value="GO_Central"/>
</dbReference>
<dbReference type="eggNOG" id="ENOG502QUG9">
    <property type="taxonomic scope" value="Eukaryota"/>
</dbReference>
<dbReference type="FunCoup" id="D8T567">
    <property type="interactions" value="574"/>
</dbReference>
<feature type="region of interest" description="Disordered" evidence="6">
    <location>
        <begin position="575"/>
        <end position="594"/>
    </location>
</feature>
<protein>
    <submittedName>
        <fullName evidence="9">Uncharacterized protein</fullName>
    </submittedName>
</protein>
<evidence type="ECO:0000256" key="4">
    <source>
        <dbReference type="ARBA" id="ARBA00023054"/>
    </source>
</evidence>
<dbReference type="PANTHER" id="PTHR13222">
    <property type="entry name" value="RB1-INDUCIBLE COILED-COIL"/>
    <property type="match status" value="1"/>
</dbReference>
<feature type="region of interest" description="Disordered" evidence="6">
    <location>
        <begin position="93"/>
        <end position="119"/>
    </location>
</feature>
<dbReference type="GO" id="GO:0061709">
    <property type="term" value="P:reticulophagy"/>
    <property type="evidence" value="ECO:0000318"/>
    <property type="project" value="GO_Central"/>
</dbReference>
<organism evidence="10">
    <name type="scientific">Selaginella moellendorffii</name>
    <name type="common">Spikemoss</name>
    <dbReference type="NCBI Taxonomy" id="88036"/>
    <lineage>
        <taxon>Eukaryota</taxon>
        <taxon>Viridiplantae</taxon>
        <taxon>Streptophyta</taxon>
        <taxon>Embryophyta</taxon>
        <taxon>Tracheophyta</taxon>
        <taxon>Lycopodiopsida</taxon>
        <taxon>Selaginellales</taxon>
        <taxon>Selaginellaceae</taxon>
        <taxon>Selaginella</taxon>
    </lineage>
</organism>
<name>D8T567_SELML</name>
<dbReference type="STRING" id="88036.D8T567"/>
<dbReference type="SUPFAM" id="SSF54236">
    <property type="entry name" value="Ubiquitin-like"/>
    <property type="match status" value="1"/>
</dbReference>
<dbReference type="GO" id="GO:0034517">
    <property type="term" value="P:ribophagy"/>
    <property type="evidence" value="ECO:0000318"/>
    <property type="project" value="GO_Central"/>
</dbReference>
<keyword evidence="4 5" id="KW-0175">Coiled coil</keyword>
<dbReference type="InterPro" id="IPR045326">
    <property type="entry name" value="ATG17-like_dom"/>
</dbReference>